<dbReference type="GO" id="GO:0003676">
    <property type="term" value="F:nucleic acid binding"/>
    <property type="evidence" value="ECO:0007669"/>
    <property type="project" value="InterPro"/>
</dbReference>
<sequence length="208" mass="23877">MLISYVNKHQNDGDEHLPYVFMAYRSSEHETTGNNPNYLMLGREITTPLDIQYAMPRGMATIPQNKWTKEIKERMEEAHLKVNCGRHVGVQAKHLTYETCDNGNDTGDNIDALVELSVKDTMSSQLKRNIPKIKTTPRSKTQHQKCPWCPFKTLDTNELKEHLIKCGMDAISKRYTCTVSNKVSNVKRHKKVHNKTESKVFNSDIDLS</sequence>
<evidence type="ECO:0008006" key="3">
    <source>
        <dbReference type="Google" id="ProtNLM"/>
    </source>
</evidence>
<proteinExistence type="predicted"/>
<evidence type="ECO:0000313" key="1">
    <source>
        <dbReference type="EMBL" id="CAC5405570.1"/>
    </source>
</evidence>
<dbReference type="Proteomes" id="UP000507470">
    <property type="component" value="Unassembled WGS sequence"/>
</dbReference>
<name>A0A6J8DES6_MYTCO</name>
<reference evidence="1 2" key="1">
    <citation type="submission" date="2020-06" db="EMBL/GenBank/DDBJ databases">
        <authorList>
            <person name="Li R."/>
            <person name="Bekaert M."/>
        </authorList>
    </citation>
    <scope>NUCLEOTIDE SEQUENCE [LARGE SCALE GENOMIC DNA]</scope>
    <source>
        <strain evidence="2">wild</strain>
    </source>
</reference>
<dbReference type="EMBL" id="CACVKT020007119">
    <property type="protein sequence ID" value="CAC5405570.1"/>
    <property type="molecule type" value="Genomic_DNA"/>
</dbReference>
<evidence type="ECO:0000313" key="2">
    <source>
        <dbReference type="Proteomes" id="UP000507470"/>
    </source>
</evidence>
<organism evidence="1 2">
    <name type="scientific">Mytilus coruscus</name>
    <name type="common">Sea mussel</name>
    <dbReference type="NCBI Taxonomy" id="42192"/>
    <lineage>
        <taxon>Eukaryota</taxon>
        <taxon>Metazoa</taxon>
        <taxon>Spiralia</taxon>
        <taxon>Lophotrochozoa</taxon>
        <taxon>Mollusca</taxon>
        <taxon>Bivalvia</taxon>
        <taxon>Autobranchia</taxon>
        <taxon>Pteriomorphia</taxon>
        <taxon>Mytilida</taxon>
        <taxon>Mytiloidea</taxon>
        <taxon>Mytilidae</taxon>
        <taxon>Mytilinae</taxon>
        <taxon>Mytilus</taxon>
    </lineage>
</organism>
<keyword evidence="2" id="KW-1185">Reference proteome</keyword>
<dbReference type="AlphaFoldDB" id="A0A6J8DES6"/>
<gene>
    <name evidence="1" type="ORF">MCOR_39245</name>
</gene>
<dbReference type="Gene3D" id="3.30.420.10">
    <property type="entry name" value="Ribonuclease H-like superfamily/Ribonuclease H"/>
    <property type="match status" value="1"/>
</dbReference>
<dbReference type="InterPro" id="IPR036397">
    <property type="entry name" value="RNaseH_sf"/>
</dbReference>
<protein>
    <recommendedName>
        <fullName evidence="3">Integrase catalytic domain-containing protein</fullName>
    </recommendedName>
</protein>
<accession>A0A6J8DES6</accession>
<dbReference type="OrthoDB" id="6139614at2759"/>